<dbReference type="RefSeq" id="WP_184951918.1">
    <property type="nucleotide sequence ID" value="NZ_BOMC01000080.1"/>
</dbReference>
<accession>A0A7W7CRF4</accession>
<protein>
    <recommendedName>
        <fullName evidence="4">Secreted protein</fullName>
    </recommendedName>
</protein>
<feature type="signal peptide" evidence="1">
    <location>
        <begin position="1"/>
        <end position="18"/>
    </location>
</feature>
<evidence type="ECO:0000256" key="1">
    <source>
        <dbReference type="SAM" id="SignalP"/>
    </source>
</evidence>
<evidence type="ECO:0008006" key="4">
    <source>
        <dbReference type="Google" id="ProtNLM"/>
    </source>
</evidence>
<keyword evidence="3" id="KW-1185">Reference proteome</keyword>
<dbReference type="EMBL" id="JACHMF010000001">
    <property type="protein sequence ID" value="MBB4693283.1"/>
    <property type="molecule type" value="Genomic_DNA"/>
</dbReference>
<dbReference type="Proteomes" id="UP000542742">
    <property type="component" value="Unassembled WGS sequence"/>
</dbReference>
<keyword evidence="1" id="KW-0732">Signal</keyword>
<evidence type="ECO:0000313" key="2">
    <source>
        <dbReference type="EMBL" id="MBB4693283.1"/>
    </source>
</evidence>
<sequence length="111" mass="11465">MAITLVVSALLTGTPAAAAGGSADRRAQANCEVTPAPGRGTITIRDGASTSDTPWGYLQPGQFLPSLCYGASGGSYNACGGASSSWVEVFPPNSLFSRYVARRCVTLYNWA</sequence>
<name>A0A7W7CRF4_9ACTN</name>
<feature type="chain" id="PRO_5031357116" description="Secreted protein" evidence="1">
    <location>
        <begin position="19"/>
        <end position="111"/>
    </location>
</feature>
<comment type="caution">
    <text evidence="2">The sequence shown here is derived from an EMBL/GenBank/DDBJ whole genome shotgun (WGS) entry which is preliminary data.</text>
</comment>
<gene>
    <name evidence="2" type="ORF">BKA14_003431</name>
</gene>
<proteinExistence type="predicted"/>
<organism evidence="2 3">
    <name type="scientific">Paractinoplanes abujensis</name>
    <dbReference type="NCBI Taxonomy" id="882441"/>
    <lineage>
        <taxon>Bacteria</taxon>
        <taxon>Bacillati</taxon>
        <taxon>Actinomycetota</taxon>
        <taxon>Actinomycetes</taxon>
        <taxon>Micromonosporales</taxon>
        <taxon>Micromonosporaceae</taxon>
        <taxon>Paractinoplanes</taxon>
    </lineage>
</organism>
<reference evidence="2 3" key="1">
    <citation type="submission" date="2020-08" db="EMBL/GenBank/DDBJ databases">
        <title>Sequencing the genomes of 1000 actinobacteria strains.</title>
        <authorList>
            <person name="Klenk H.-P."/>
        </authorList>
    </citation>
    <scope>NUCLEOTIDE SEQUENCE [LARGE SCALE GENOMIC DNA]</scope>
    <source>
        <strain evidence="2 3">DSM 45518</strain>
    </source>
</reference>
<dbReference type="AlphaFoldDB" id="A0A7W7CRF4"/>
<evidence type="ECO:0000313" key="3">
    <source>
        <dbReference type="Proteomes" id="UP000542742"/>
    </source>
</evidence>